<feature type="compositionally biased region" description="Pro residues" evidence="1">
    <location>
        <begin position="1298"/>
        <end position="1309"/>
    </location>
</feature>
<feature type="compositionally biased region" description="Polar residues" evidence="1">
    <location>
        <begin position="286"/>
        <end position="297"/>
    </location>
</feature>
<feature type="compositionally biased region" description="Basic residues" evidence="1">
    <location>
        <begin position="60"/>
        <end position="73"/>
    </location>
</feature>
<dbReference type="GeneID" id="108570030"/>
<dbReference type="RefSeq" id="XP_017787338.1">
    <property type="nucleotide sequence ID" value="XM_017931849.1"/>
</dbReference>
<accession>A0ABM1NKI7</accession>
<evidence type="ECO:0000313" key="2">
    <source>
        <dbReference type="Proteomes" id="UP000695000"/>
    </source>
</evidence>
<dbReference type="PANTHER" id="PTHR36562">
    <property type="entry name" value="SERINE/ARGININE REPETITIVE MATRIX 2"/>
    <property type="match status" value="1"/>
</dbReference>
<evidence type="ECO:0000256" key="1">
    <source>
        <dbReference type="SAM" id="MobiDB-lite"/>
    </source>
</evidence>
<keyword evidence="2" id="KW-1185">Reference proteome</keyword>
<feature type="region of interest" description="Disordered" evidence="1">
    <location>
        <begin position="1267"/>
        <end position="1317"/>
    </location>
</feature>
<evidence type="ECO:0000313" key="5">
    <source>
        <dbReference type="RefSeq" id="XP_017787339.1"/>
    </source>
</evidence>
<dbReference type="PANTHER" id="PTHR36562:SF5">
    <property type="entry name" value="SERINE_ARGININE REPETITIVE MATRIX 2"/>
    <property type="match status" value="1"/>
</dbReference>
<evidence type="ECO:0000313" key="4">
    <source>
        <dbReference type="RefSeq" id="XP_017787338.1"/>
    </source>
</evidence>
<dbReference type="Proteomes" id="UP000695000">
    <property type="component" value="Unplaced"/>
</dbReference>
<reference evidence="3 4" key="1">
    <citation type="submission" date="2025-05" db="UniProtKB">
        <authorList>
            <consortium name="RefSeq"/>
        </authorList>
    </citation>
    <scope>IDENTIFICATION</scope>
    <source>
        <tissue evidence="3 4">Whole Larva</tissue>
    </source>
</reference>
<name>A0ABM1NKI7_NICVS</name>
<dbReference type="RefSeq" id="XP_017787340.1">
    <property type="nucleotide sequence ID" value="XM_017931851.1"/>
</dbReference>
<gene>
    <name evidence="3 4 5 6" type="primary">LOC108570030</name>
</gene>
<protein>
    <submittedName>
        <fullName evidence="3 4">Uncharacterized protein LOC108570030 isoform X1</fullName>
    </submittedName>
</protein>
<feature type="compositionally biased region" description="Polar residues" evidence="1">
    <location>
        <begin position="1268"/>
        <end position="1279"/>
    </location>
</feature>
<organism evidence="2 3">
    <name type="scientific">Nicrophorus vespilloides</name>
    <name type="common">Boreal carrion beetle</name>
    <dbReference type="NCBI Taxonomy" id="110193"/>
    <lineage>
        <taxon>Eukaryota</taxon>
        <taxon>Metazoa</taxon>
        <taxon>Ecdysozoa</taxon>
        <taxon>Arthropoda</taxon>
        <taxon>Hexapoda</taxon>
        <taxon>Insecta</taxon>
        <taxon>Pterygota</taxon>
        <taxon>Neoptera</taxon>
        <taxon>Endopterygota</taxon>
        <taxon>Coleoptera</taxon>
        <taxon>Polyphaga</taxon>
        <taxon>Staphyliniformia</taxon>
        <taxon>Silphidae</taxon>
        <taxon>Nicrophorinae</taxon>
        <taxon>Nicrophorus</taxon>
    </lineage>
</organism>
<feature type="region of interest" description="Disordered" evidence="1">
    <location>
        <begin position="286"/>
        <end position="327"/>
    </location>
</feature>
<evidence type="ECO:0000313" key="6">
    <source>
        <dbReference type="RefSeq" id="XP_017787340.1"/>
    </source>
</evidence>
<dbReference type="RefSeq" id="XP_017787339.1">
    <property type="nucleotide sequence ID" value="XM_017931850.1"/>
</dbReference>
<feature type="region of interest" description="Disordered" evidence="1">
    <location>
        <begin position="728"/>
        <end position="777"/>
    </location>
</feature>
<feature type="region of interest" description="Disordered" evidence="1">
    <location>
        <begin position="511"/>
        <end position="531"/>
    </location>
</feature>
<sequence length="1533" mass="170224">MANREKKLTAGRKQTSASPIQLKEEAEEETSSPLSKGQEKEETPGTSSSSSAVQQTPRLVNKKAALKRKDTRKIKKKTFKISLKAKTKNSKFAKLAVIAKGGKGVNVKKLNNGVAKTKIIRKRGTSKSNDQPPVLEPIYTQVNKSGKKRAPVLRSEGPSTVSETIESIVTQFSGSTRRRAQCKTMKKDSLDTVSECIEDVVNDATYIKEEDIKKEIDEDLTKTPPKKANLRKSKIERKVKKENIENTLGPTDMSDSNVIDMLDLNVRNVKSKTIEQRRHSIEKIQITNPDGKSNPHTSLFGGAPRRSVSPKIKRPAKTRSLDAKRASPYNTRLEQPARLLRNGKQRKLKKLLDGLEGSGAKKRIRSTGSEHSGSEVSFFQLSGCESDSSFSDLASTQGCENRDSLDIKDMLIKKEILETIENNAPDIVNKELPNYTQILKRSMSSETGVKSKETSDANTIDTNSNLCIEVTKEQASVKSEVASPDEAKVAEKNIILDIMKQTFNDDVVKDKDETDKRKTRSSYKKTSAKEADEEVAVPATSSAIVLKEIEIREIVVTEDKSPVNDEVKRTDIEVEEQELEEVPELVVEEEDENMVLDEKETKENEEMQVEENVVVATISSANSETENSEDVKAEIVETPENLLKKAEILKALGLQSSQAAAEKDKSRKVVPKTNAYTGTLKTVIKLNRCEKKKRNSLKMTLQKKGKSAGKDDDLVKSVEDEYKIMKDGHSTSWKSQHGGQSSDTAGAQRKSHYINRSNMDGSSEHTSDGDNPVNEDDATKSLVIPEKASSFSIHPDRLCKDECSYCFGKFGLFDTPCHIAQMKSIDRQNKILSTEKHLTRDSCLCDACYRHVDRKSNMPSYGGNKAIKRKMPLVAPGPKQNHCHVLGCGRISTKILRRKWLMKMKKSVCQVIDIDLNNLGLHSIPICEDHYSAIAHLMDCAMCKRRLARNHIHYLGAEANEVNGALTEIGIPVNLNDRLVCKLCRYFATLILKAEDERPENSQNFYTEYKRRLLHFHNIELMDDAQAEEPIPAPTKEKNDAKKRKIMSKSDNSSNSEPPVLEPQVVLGIGKESSSSGSLVMAGESRPDSPNDYMVDYNTLIPNIALECGGNDLQVTRKEVPKTNSSISIKRISGKSMESAMDKSKSKNKSDIAVQRLGSNPSISVRQLFPGEEELQLNAIIEFNNVKERTPEGWEKCVSTIQYDPDIKMLWQELQKPYGNQSSFLRHLILLEKYFRNGDLLLSPTASHHSVNYTESVQNRLRAYDNIRTVNPQPLPTSKPTKKYSLPAEPTITSPVKIPTPPPPPPPTSDQPSQPAKQPLIQLDAPSSGFLVPSTAAQSALTIAPSTSVVATTQSRPKLPPGLISLQPGTKIPVNSSRQKIKFPIMKDWRPNLIPIDPSQTYEKKPGLVQVISGGKPYHIALEDYKKMCAIKHKFDLHQKRKHQRPTGNVNSLLKSSPARKSLIITKASPPKAEVGSDQESENGLHVEAKLGAAGGSDMPKIPKSLTVIPQTVTKRVLRPSSPALLNKSKPNS</sequence>
<evidence type="ECO:0000313" key="3">
    <source>
        <dbReference type="RefSeq" id="XP_017787337.1"/>
    </source>
</evidence>
<feature type="region of interest" description="Disordered" evidence="1">
    <location>
        <begin position="1025"/>
        <end position="1061"/>
    </location>
</feature>
<feature type="compositionally biased region" description="Polar residues" evidence="1">
    <location>
        <begin position="44"/>
        <end position="58"/>
    </location>
</feature>
<dbReference type="RefSeq" id="XP_017787337.1">
    <property type="nucleotide sequence ID" value="XM_017931848.1"/>
</dbReference>
<feature type="region of interest" description="Disordered" evidence="1">
    <location>
        <begin position="1468"/>
        <end position="1503"/>
    </location>
</feature>
<feature type="compositionally biased region" description="Polar residues" evidence="1">
    <location>
        <begin position="730"/>
        <end position="745"/>
    </location>
</feature>
<feature type="region of interest" description="Disordered" evidence="1">
    <location>
        <begin position="1352"/>
        <end position="1371"/>
    </location>
</feature>
<proteinExistence type="predicted"/>
<dbReference type="InterPro" id="IPR051372">
    <property type="entry name" value="CWC21"/>
</dbReference>
<feature type="region of interest" description="Disordered" evidence="1">
    <location>
        <begin position="1"/>
        <end position="73"/>
    </location>
</feature>